<comment type="cofactor">
    <cofactor evidence="3">
        <name>Mg(2+)</name>
        <dbReference type="ChEBI" id="CHEBI:18420"/>
    </cofactor>
</comment>
<comment type="function">
    <text evidence="3">Catalyzes two sequential steps in the biosynthesis of coenzyme A. In the first step cysteine is conjugated to 4'-phosphopantothenate to form 4-phosphopantothenoylcysteine. In the second step the latter compound is decarboxylated to form 4'-phosphopantotheine.</text>
</comment>
<dbReference type="EMBL" id="JANGCH010000001">
    <property type="protein sequence ID" value="MCQ5120662.1"/>
    <property type="molecule type" value="Genomic_DNA"/>
</dbReference>
<dbReference type="InterPro" id="IPR003382">
    <property type="entry name" value="Flavoprotein"/>
</dbReference>
<dbReference type="EC" id="6.3.2.5" evidence="3"/>
<protein>
    <recommendedName>
        <fullName evidence="3">Coenzyme A biosynthesis bifunctional protein CoaBC</fullName>
    </recommendedName>
    <alternativeName>
        <fullName evidence="3">DNA/pantothenate metabolism flavoprotein</fullName>
    </alternativeName>
    <alternativeName>
        <fullName evidence="3">Phosphopantothenoylcysteine synthetase/decarboxylase</fullName>
        <shortName evidence="3">PPCS-PPCDC</shortName>
    </alternativeName>
    <domain>
        <recommendedName>
            <fullName evidence="3">Phosphopantothenoylcysteine decarboxylase</fullName>
            <shortName evidence="3">PPC decarboxylase</shortName>
            <shortName evidence="3">PPC-DC</shortName>
            <ecNumber evidence="3">4.1.1.36</ecNumber>
        </recommendedName>
        <alternativeName>
            <fullName evidence="3">CoaC</fullName>
        </alternativeName>
    </domain>
    <domain>
        <recommendedName>
            <fullName evidence="3">Phosphopantothenate--cysteine ligase</fullName>
            <ecNumber evidence="3">6.3.2.5</ecNumber>
        </recommendedName>
        <alternativeName>
            <fullName evidence="3">CoaB</fullName>
        </alternativeName>
        <alternativeName>
            <fullName evidence="3">Phosphopantothenoylcysteine synthetase</fullName>
            <shortName evidence="3">PPC synthetase</shortName>
            <shortName evidence="3">PPC-S</shortName>
        </alternativeName>
    </domain>
</protein>
<dbReference type="Pfam" id="PF04127">
    <property type="entry name" value="DFP"/>
    <property type="match status" value="1"/>
</dbReference>
<gene>
    <name evidence="3 7" type="primary">coaBC</name>
    <name evidence="7" type="ORF">NE663_00100</name>
</gene>
<keyword evidence="3 4" id="KW-0288">FMN</keyword>
<comment type="pathway">
    <text evidence="3 4">Cofactor biosynthesis; coenzyme A biosynthesis; CoA from (R)-pantothenate: step 3/5.</text>
</comment>
<dbReference type="HAMAP" id="MF_02225">
    <property type="entry name" value="CoaBC"/>
    <property type="match status" value="1"/>
</dbReference>
<dbReference type="InterPro" id="IPR036551">
    <property type="entry name" value="Flavin_trans-like"/>
</dbReference>
<dbReference type="InterPro" id="IPR005252">
    <property type="entry name" value="CoaBC"/>
</dbReference>
<comment type="similarity">
    <text evidence="3 4">In the N-terminal section; belongs to the HFCD (homo-oligomeric flavin containing Cys decarboxylase) superfamily.</text>
</comment>
<feature type="binding site" evidence="3">
    <location>
        <position position="287"/>
    </location>
    <ligand>
        <name>CTP</name>
        <dbReference type="ChEBI" id="CHEBI:37563"/>
    </ligand>
</feature>
<sequence>MEKKTVLLGISGGIAAFKSVQLTSDLIKKGYDVEVIMTPHACEFVKPLSFEALTNHNVCVDMFDSHVVRNTKHISLAKKADVFMIVPATANVIAKIVHGIADDMLTTTFLAATCPKIIAPAMNTNMYENPITQNNLALCRSYGYHVVDAANGFLACGDHGSGKLADLSILMEAIEDALQREKPLQGKKVVITGGPTQEAIDPVRYITNHSSGKMGHALAVAAKRLGASVTYIHGPINLPAVYGADDVAITSAQELFTAVKDTYADADFIIMAAAVGDYRCSSIAAEKIKKNDAVLTLELTKNPDILAWLGEHVSAKCVLCGFAMETQDLLAHATDKFKKKHCDLLVANSLKTSGAGFQCDTNIVTIISETQSEELPIMDKSALAYEIWERLIALHHKK</sequence>
<organism evidence="7 8">
    <name type="scientific">Massilicoli timonensis</name>
    <dbReference type="NCBI Taxonomy" id="2015901"/>
    <lineage>
        <taxon>Bacteria</taxon>
        <taxon>Bacillati</taxon>
        <taxon>Bacillota</taxon>
        <taxon>Erysipelotrichia</taxon>
        <taxon>Erysipelotrichales</taxon>
        <taxon>Erysipelotrichaceae</taxon>
        <taxon>Massilicoli</taxon>
    </lineage>
</organism>
<dbReference type="SUPFAM" id="SSF52507">
    <property type="entry name" value="Homo-oligomeric flavin-containing Cys decarboxylases, HFCD"/>
    <property type="match status" value="1"/>
</dbReference>
<feature type="active site" description="Proton donor" evidence="3">
    <location>
        <position position="156"/>
    </location>
</feature>
<dbReference type="InterPro" id="IPR035929">
    <property type="entry name" value="CoaB-like_sf"/>
</dbReference>
<proteinExistence type="inferred from homology"/>
<keyword evidence="1 3" id="KW-0210">Decarboxylase</keyword>
<comment type="catalytic activity">
    <reaction evidence="3 4">
        <text>(R)-4'-phosphopantothenate + L-cysteine + CTP = N-[(R)-4-phosphopantothenoyl]-L-cysteine + CMP + diphosphate + H(+)</text>
        <dbReference type="Rhea" id="RHEA:19397"/>
        <dbReference type="ChEBI" id="CHEBI:10986"/>
        <dbReference type="ChEBI" id="CHEBI:15378"/>
        <dbReference type="ChEBI" id="CHEBI:33019"/>
        <dbReference type="ChEBI" id="CHEBI:35235"/>
        <dbReference type="ChEBI" id="CHEBI:37563"/>
        <dbReference type="ChEBI" id="CHEBI:59458"/>
        <dbReference type="ChEBI" id="CHEBI:60377"/>
        <dbReference type="EC" id="6.3.2.5"/>
    </reaction>
</comment>
<dbReference type="InterPro" id="IPR007085">
    <property type="entry name" value="DNA/pantothenate-metab_flavo_C"/>
</dbReference>
<dbReference type="RefSeq" id="WP_256197188.1">
    <property type="nucleotide sequence ID" value="NZ_DBEZUI010000246.1"/>
</dbReference>
<feature type="binding site" evidence="3">
    <location>
        <begin position="303"/>
        <end position="306"/>
    </location>
    <ligand>
        <name>CTP</name>
        <dbReference type="ChEBI" id="CHEBI:37563"/>
    </ligand>
</feature>
<evidence type="ECO:0000256" key="2">
    <source>
        <dbReference type="ARBA" id="ARBA00023239"/>
    </source>
</evidence>
<dbReference type="EC" id="4.1.1.36" evidence="3"/>
<dbReference type="Gene3D" id="3.40.50.10300">
    <property type="entry name" value="CoaB-like"/>
    <property type="match status" value="1"/>
</dbReference>
<dbReference type="GO" id="GO:0004633">
    <property type="term" value="F:phosphopantothenoylcysteine decarboxylase activity"/>
    <property type="evidence" value="ECO:0007669"/>
    <property type="project" value="UniProtKB-EC"/>
</dbReference>
<comment type="similarity">
    <text evidence="3 4">In the C-terminal section; belongs to the PPC synthetase family.</text>
</comment>
<comment type="catalytic activity">
    <reaction evidence="3 4">
        <text>N-[(R)-4-phosphopantothenoyl]-L-cysteine + H(+) = (R)-4'-phosphopantetheine + CO2</text>
        <dbReference type="Rhea" id="RHEA:16793"/>
        <dbReference type="ChEBI" id="CHEBI:15378"/>
        <dbReference type="ChEBI" id="CHEBI:16526"/>
        <dbReference type="ChEBI" id="CHEBI:59458"/>
        <dbReference type="ChEBI" id="CHEBI:61723"/>
        <dbReference type="EC" id="4.1.1.36"/>
    </reaction>
</comment>
<feature type="binding site" evidence="3">
    <location>
        <position position="340"/>
    </location>
    <ligand>
        <name>CTP</name>
        <dbReference type="ChEBI" id="CHEBI:37563"/>
    </ligand>
</feature>
<keyword evidence="3" id="KW-0511">Multifunctional enzyme</keyword>
<evidence type="ECO:0000256" key="1">
    <source>
        <dbReference type="ARBA" id="ARBA00022793"/>
    </source>
</evidence>
<comment type="pathway">
    <text evidence="3 4">Cofactor biosynthesis; coenzyme A biosynthesis; CoA from (R)-pantothenate: step 2/5.</text>
</comment>
<evidence type="ECO:0000259" key="5">
    <source>
        <dbReference type="Pfam" id="PF02441"/>
    </source>
</evidence>
<feature type="domain" description="Flavoprotein" evidence="5">
    <location>
        <begin position="4"/>
        <end position="150"/>
    </location>
</feature>
<dbReference type="PANTHER" id="PTHR14359:SF6">
    <property type="entry name" value="PHOSPHOPANTOTHENOYLCYSTEINE DECARBOXYLASE"/>
    <property type="match status" value="1"/>
</dbReference>
<comment type="function">
    <text evidence="4">Catalyzes two steps in the biosynthesis of coenzyme A. In the first step cysteine is conjugated to 4'-phosphopantothenate to form 4-phosphopantothenoylcysteine, in the latter compound is decarboxylated to form 4'-phosphopantotheine.</text>
</comment>
<evidence type="ECO:0000259" key="6">
    <source>
        <dbReference type="Pfam" id="PF04127"/>
    </source>
</evidence>
<feature type="binding site" evidence="3">
    <location>
        <position position="336"/>
    </location>
    <ligand>
        <name>CTP</name>
        <dbReference type="ChEBI" id="CHEBI:37563"/>
    </ligand>
</feature>
<comment type="caution">
    <text evidence="7">The sequence shown here is derived from an EMBL/GenBank/DDBJ whole genome shotgun (WGS) entry which is preliminary data.</text>
</comment>
<dbReference type="PANTHER" id="PTHR14359">
    <property type="entry name" value="HOMO-OLIGOMERIC FLAVIN CONTAINING CYS DECARBOXYLASE FAMILY"/>
    <property type="match status" value="1"/>
</dbReference>
<accession>A0ABT1SHG9</accession>
<dbReference type="Gene3D" id="3.40.50.1950">
    <property type="entry name" value="Flavin prenyltransferase-like"/>
    <property type="match status" value="1"/>
</dbReference>
<evidence type="ECO:0000313" key="7">
    <source>
        <dbReference type="EMBL" id="MCQ5120662.1"/>
    </source>
</evidence>
<keyword evidence="3 4" id="KW-0436">Ligase</keyword>
<keyword evidence="3" id="KW-0479">Metal-binding</keyword>
<feature type="region of interest" description="Phosphopantothenoylcysteine decarboxylase" evidence="3">
    <location>
        <begin position="1"/>
        <end position="188"/>
    </location>
</feature>
<dbReference type="NCBIfam" id="TIGR00521">
    <property type="entry name" value="coaBC_dfp"/>
    <property type="match status" value="1"/>
</dbReference>
<evidence type="ECO:0000256" key="4">
    <source>
        <dbReference type="RuleBase" id="RU364078"/>
    </source>
</evidence>
<keyword evidence="3 4" id="KW-0285">Flavoprotein</keyword>
<feature type="binding site" evidence="3">
    <location>
        <position position="322"/>
    </location>
    <ligand>
        <name>CTP</name>
        <dbReference type="ChEBI" id="CHEBI:37563"/>
    </ligand>
</feature>
<keyword evidence="2 3" id="KW-0456">Lyase</keyword>
<dbReference type="Proteomes" id="UP001524435">
    <property type="component" value="Unassembled WGS sequence"/>
</dbReference>
<evidence type="ECO:0000313" key="8">
    <source>
        <dbReference type="Proteomes" id="UP001524435"/>
    </source>
</evidence>
<name>A0ABT1SHG9_9FIRM</name>
<dbReference type="Pfam" id="PF02441">
    <property type="entry name" value="Flavoprotein"/>
    <property type="match status" value="1"/>
</dbReference>
<dbReference type="SUPFAM" id="SSF102645">
    <property type="entry name" value="CoaB-like"/>
    <property type="match status" value="1"/>
</dbReference>
<keyword evidence="3" id="KW-0460">Magnesium</keyword>
<evidence type="ECO:0000256" key="3">
    <source>
        <dbReference type="HAMAP-Rule" id="MF_02225"/>
    </source>
</evidence>
<reference evidence="7 8" key="1">
    <citation type="submission" date="2022-06" db="EMBL/GenBank/DDBJ databases">
        <title>Isolation of gut microbiota from human fecal samples.</title>
        <authorList>
            <person name="Pamer E.G."/>
            <person name="Barat B."/>
            <person name="Waligurski E."/>
            <person name="Medina S."/>
            <person name="Paddock L."/>
            <person name="Mostad J."/>
        </authorList>
    </citation>
    <scope>NUCLEOTIDE SEQUENCE [LARGE SCALE GENOMIC DNA]</scope>
    <source>
        <strain evidence="7 8">DFI.6.1</strain>
    </source>
</reference>
<comment type="caution">
    <text evidence="3">Lacks conserved residue(s) required for the propagation of feature annotation.</text>
</comment>
<feature type="region of interest" description="Phosphopantothenate--cysteine ligase" evidence="3">
    <location>
        <begin position="189"/>
        <end position="398"/>
    </location>
</feature>
<feature type="binding site" evidence="3">
    <location>
        <position position="277"/>
    </location>
    <ligand>
        <name>CTP</name>
        <dbReference type="ChEBI" id="CHEBI:37563"/>
    </ligand>
</feature>
<dbReference type="GO" id="GO:0004632">
    <property type="term" value="F:phosphopantothenate--cysteine ligase activity"/>
    <property type="evidence" value="ECO:0007669"/>
    <property type="project" value="UniProtKB-EC"/>
</dbReference>
<feature type="domain" description="DNA/pantothenate metabolism flavoprotein C-terminal" evidence="6">
    <location>
        <begin position="184"/>
        <end position="392"/>
    </location>
</feature>
<comment type="cofactor">
    <cofactor evidence="3">
        <name>FMN</name>
        <dbReference type="ChEBI" id="CHEBI:58210"/>
    </cofactor>
    <text evidence="3">Binds 1 FMN per subunit.</text>
</comment>
<keyword evidence="8" id="KW-1185">Reference proteome</keyword>